<organism evidence="13 14">
    <name type="scientific">Halalkalibacter wakoensis JCM 9140</name>
    <dbReference type="NCBI Taxonomy" id="1236970"/>
    <lineage>
        <taxon>Bacteria</taxon>
        <taxon>Bacillati</taxon>
        <taxon>Bacillota</taxon>
        <taxon>Bacilli</taxon>
        <taxon>Bacillales</taxon>
        <taxon>Bacillaceae</taxon>
        <taxon>Halalkalibacter</taxon>
    </lineage>
</organism>
<evidence type="ECO:0000256" key="2">
    <source>
        <dbReference type="ARBA" id="ARBA00022679"/>
    </source>
</evidence>
<comment type="similarity">
    <text evidence="9">Belongs to the tRNA nucleotidyltransferase/poly(A) polymerase family.</text>
</comment>
<keyword evidence="5" id="KW-0479">Metal-binding</keyword>
<dbReference type="RefSeq" id="WP_034742900.1">
    <property type="nucleotide sequence ID" value="NZ_BAUT01000006.1"/>
</dbReference>
<keyword evidence="7" id="KW-0460">Magnesium</keyword>
<dbReference type="GO" id="GO:0016779">
    <property type="term" value="F:nucleotidyltransferase activity"/>
    <property type="evidence" value="ECO:0007669"/>
    <property type="project" value="UniProtKB-KW"/>
</dbReference>
<keyword evidence="14" id="KW-1185">Reference proteome</keyword>
<dbReference type="Pfam" id="PF01743">
    <property type="entry name" value="PolyA_pol"/>
    <property type="match status" value="1"/>
</dbReference>
<dbReference type="EMBL" id="BAUT01000006">
    <property type="protein sequence ID" value="GAE25049.1"/>
    <property type="molecule type" value="Genomic_DNA"/>
</dbReference>
<evidence type="ECO:0000256" key="5">
    <source>
        <dbReference type="ARBA" id="ARBA00022723"/>
    </source>
</evidence>
<dbReference type="Gene3D" id="1.20.58.560">
    <property type="match status" value="1"/>
</dbReference>
<dbReference type="Gene3D" id="1.10.246.80">
    <property type="match status" value="1"/>
</dbReference>
<dbReference type="InterPro" id="IPR032828">
    <property type="entry name" value="PolyA_RNA-bd"/>
</dbReference>
<evidence type="ECO:0000256" key="8">
    <source>
        <dbReference type="ARBA" id="ARBA00022884"/>
    </source>
</evidence>
<dbReference type="SUPFAM" id="SSF81891">
    <property type="entry name" value="Poly A polymerase C-terminal region-like"/>
    <property type="match status" value="1"/>
</dbReference>
<dbReference type="Proteomes" id="UP000018890">
    <property type="component" value="Unassembled WGS sequence"/>
</dbReference>
<evidence type="ECO:0000313" key="13">
    <source>
        <dbReference type="EMBL" id="GAE25049.1"/>
    </source>
</evidence>
<dbReference type="GO" id="GO:0008033">
    <property type="term" value="P:tRNA processing"/>
    <property type="evidence" value="ECO:0007669"/>
    <property type="project" value="UniProtKB-KW"/>
</dbReference>
<dbReference type="Gene3D" id="1.10.110.30">
    <property type="match status" value="1"/>
</dbReference>
<evidence type="ECO:0000256" key="6">
    <source>
        <dbReference type="ARBA" id="ARBA00022741"/>
    </source>
</evidence>
<dbReference type="GO" id="GO:0000049">
    <property type="term" value="F:tRNA binding"/>
    <property type="evidence" value="ECO:0007669"/>
    <property type="project" value="TreeGrafter"/>
</dbReference>
<dbReference type="AlphaFoldDB" id="W4Q104"/>
<gene>
    <name evidence="13" type="ORF">JCM9140_1019</name>
</gene>
<keyword evidence="3" id="KW-0819">tRNA processing</keyword>
<dbReference type="InterPro" id="IPR050264">
    <property type="entry name" value="Bact_CCA-adding_enz_type3_sf"/>
</dbReference>
<feature type="domain" description="CCA-adding enzyme C-terminal" evidence="12">
    <location>
        <begin position="228"/>
        <end position="371"/>
    </location>
</feature>
<dbReference type="Pfam" id="PF13735">
    <property type="entry name" value="tRNA_NucTran2_2"/>
    <property type="match status" value="1"/>
</dbReference>
<feature type="domain" description="Poly A polymerase head" evidence="10">
    <location>
        <begin position="22"/>
        <end position="126"/>
    </location>
</feature>
<evidence type="ECO:0000256" key="9">
    <source>
        <dbReference type="RuleBase" id="RU003953"/>
    </source>
</evidence>
<evidence type="ECO:0000256" key="7">
    <source>
        <dbReference type="ARBA" id="ARBA00022842"/>
    </source>
</evidence>
<dbReference type="NCBIfam" id="NF009814">
    <property type="entry name" value="PRK13299.1"/>
    <property type="match status" value="1"/>
</dbReference>
<comment type="caution">
    <text evidence="13">The sequence shown here is derived from an EMBL/GenBank/DDBJ whole genome shotgun (WGS) entry which is preliminary data.</text>
</comment>
<dbReference type="GO" id="GO:0046872">
    <property type="term" value="F:metal ion binding"/>
    <property type="evidence" value="ECO:0007669"/>
    <property type="project" value="UniProtKB-KW"/>
</dbReference>
<reference evidence="13" key="1">
    <citation type="journal article" date="2014" name="Genome Announc.">
        <title>Draft Genome Sequences of Three Alkaliphilic Bacillus Strains, Bacillus wakoensis JCM 9140T, Bacillus akibai JCM 9157T, and Bacillus hemicellulosilyticus JCM 9152T.</title>
        <authorList>
            <person name="Yuki M."/>
            <person name="Oshima K."/>
            <person name="Suda W."/>
            <person name="Oshida Y."/>
            <person name="Kitamura K."/>
            <person name="Iida T."/>
            <person name="Hattori M."/>
            <person name="Ohkuma M."/>
        </authorList>
    </citation>
    <scope>NUCLEOTIDE SEQUENCE [LARGE SCALE GENOMIC DNA]</scope>
    <source>
        <strain evidence="13">JCM 9140</strain>
    </source>
</reference>
<evidence type="ECO:0000259" key="11">
    <source>
        <dbReference type="Pfam" id="PF12627"/>
    </source>
</evidence>
<accession>W4Q104</accession>
<comment type="cofactor">
    <cofactor evidence="1">
        <name>Mg(2+)</name>
        <dbReference type="ChEBI" id="CHEBI:18420"/>
    </cofactor>
</comment>
<evidence type="ECO:0000256" key="4">
    <source>
        <dbReference type="ARBA" id="ARBA00022695"/>
    </source>
</evidence>
<dbReference type="Pfam" id="PF12627">
    <property type="entry name" value="PolyA_pol_RNAbd"/>
    <property type="match status" value="1"/>
</dbReference>
<keyword evidence="4" id="KW-0548">Nucleotidyltransferase</keyword>
<dbReference type="PANTHER" id="PTHR46173:SF1">
    <property type="entry name" value="CCA TRNA NUCLEOTIDYLTRANSFERASE 1, MITOCHONDRIAL"/>
    <property type="match status" value="1"/>
</dbReference>
<feature type="domain" description="tRNA nucleotidyltransferase/poly(A) polymerase RNA and SrmB- binding" evidence="11">
    <location>
        <begin position="152"/>
        <end position="210"/>
    </location>
</feature>
<evidence type="ECO:0000259" key="12">
    <source>
        <dbReference type="Pfam" id="PF13735"/>
    </source>
</evidence>
<dbReference type="STRING" id="1236970.JCM9140_1019"/>
<keyword evidence="8 9" id="KW-0694">RNA-binding</keyword>
<dbReference type="InterPro" id="IPR043519">
    <property type="entry name" value="NT_sf"/>
</dbReference>
<dbReference type="PANTHER" id="PTHR46173">
    <property type="entry name" value="CCA TRNA NUCLEOTIDYLTRANSFERASE 1, MITOCHONDRIAL"/>
    <property type="match status" value="1"/>
</dbReference>
<dbReference type="GO" id="GO:0000166">
    <property type="term" value="F:nucleotide binding"/>
    <property type="evidence" value="ECO:0007669"/>
    <property type="project" value="UniProtKB-KW"/>
</dbReference>
<evidence type="ECO:0000259" key="10">
    <source>
        <dbReference type="Pfam" id="PF01743"/>
    </source>
</evidence>
<name>W4Q104_9BACI</name>
<evidence type="ECO:0000256" key="1">
    <source>
        <dbReference type="ARBA" id="ARBA00001946"/>
    </source>
</evidence>
<protein>
    <submittedName>
        <fullName evidence="13">tRNA nucleotidyltransferase</fullName>
    </submittedName>
</protein>
<dbReference type="InterPro" id="IPR032810">
    <property type="entry name" value="CCA-adding_enz_C"/>
</dbReference>
<keyword evidence="2 9" id="KW-0808">Transferase</keyword>
<sequence length="379" mass="43727">MVSGWEKAKKILHTLQLHGYEAYIVGGAVRDLILKREISDVDIVSTATPREVASLFPKTYQLNNIHETILVREGKEQFEITTIRGHSIEADVKRRDLTINGLLLDQNEKVIDHVSGVNDLATKKLRSTLPYERMTEDPLRMLRVCRFVSDLGFSVDPKLYETIVEERERIYTVAIERIMKEWVKLLKGEYRNQALCILQQTELYRSLPQMNLTEHSLEQLSHLSSLSNESNLITLTAFCFCLEHVDEGYLKRLALSNELSKNIRVRLTYIKKRNDQVWTPLDLYYSSLEVAYDVERLRSLLGLETQSSLQLKAMWDSLPIHHRSELAVTGRDLLQDDQKEPGPWMKEALDTAERLVVLGTCQNDKKELIQVLFGEEGQT</sequence>
<dbReference type="InterPro" id="IPR002646">
    <property type="entry name" value="PolA_pol_head_dom"/>
</dbReference>
<dbReference type="Gene3D" id="3.30.460.10">
    <property type="entry name" value="Beta Polymerase, domain 2"/>
    <property type="match status" value="1"/>
</dbReference>
<keyword evidence="6" id="KW-0547">Nucleotide-binding</keyword>
<evidence type="ECO:0000313" key="14">
    <source>
        <dbReference type="Proteomes" id="UP000018890"/>
    </source>
</evidence>
<dbReference type="CDD" id="cd05398">
    <property type="entry name" value="NT_ClassII-CCAase"/>
    <property type="match status" value="1"/>
</dbReference>
<proteinExistence type="inferred from homology"/>
<dbReference type="SUPFAM" id="SSF81301">
    <property type="entry name" value="Nucleotidyltransferase"/>
    <property type="match status" value="1"/>
</dbReference>
<evidence type="ECO:0000256" key="3">
    <source>
        <dbReference type="ARBA" id="ARBA00022694"/>
    </source>
</evidence>